<feature type="transmembrane region" description="Helical" evidence="1">
    <location>
        <begin position="21"/>
        <end position="43"/>
    </location>
</feature>
<reference evidence="2" key="1">
    <citation type="submission" date="2012-09" db="EMBL/GenBank/DDBJ databases">
        <authorList>
            <person name="Martin A.A."/>
        </authorList>
    </citation>
    <scope>NUCLEOTIDE SEQUENCE</scope>
</reference>
<keyword evidence="1" id="KW-1133">Transmembrane helix</keyword>
<evidence type="ECO:0000313" key="2">
    <source>
        <dbReference type="Proteomes" id="UP000035642"/>
    </source>
</evidence>
<reference evidence="3" key="2">
    <citation type="submission" date="2017-02" db="UniProtKB">
        <authorList>
            <consortium name="WormBaseParasite"/>
        </authorList>
    </citation>
    <scope>IDENTIFICATION</scope>
</reference>
<evidence type="ECO:0000313" key="3">
    <source>
        <dbReference type="WBParaSite" id="ACAC_0000844801-mRNA-1"/>
    </source>
</evidence>
<name>A0A0K0DCU7_ANGCA</name>
<keyword evidence="2" id="KW-1185">Reference proteome</keyword>
<dbReference type="WBParaSite" id="ACAC_0000844801-mRNA-1">
    <property type="protein sequence ID" value="ACAC_0000844801-mRNA-1"/>
    <property type="gene ID" value="ACAC_0000844801"/>
</dbReference>
<organism evidence="2 3">
    <name type="scientific">Angiostrongylus cantonensis</name>
    <name type="common">Rat lungworm</name>
    <dbReference type="NCBI Taxonomy" id="6313"/>
    <lineage>
        <taxon>Eukaryota</taxon>
        <taxon>Metazoa</taxon>
        <taxon>Ecdysozoa</taxon>
        <taxon>Nematoda</taxon>
        <taxon>Chromadorea</taxon>
        <taxon>Rhabditida</taxon>
        <taxon>Rhabditina</taxon>
        <taxon>Rhabditomorpha</taxon>
        <taxon>Strongyloidea</taxon>
        <taxon>Metastrongylidae</taxon>
        <taxon>Angiostrongylus</taxon>
    </lineage>
</organism>
<keyword evidence="1" id="KW-0812">Transmembrane</keyword>
<dbReference type="AlphaFoldDB" id="A0A0K0DCU7"/>
<keyword evidence="1" id="KW-0472">Membrane</keyword>
<protein>
    <submittedName>
        <fullName evidence="3">DUF4212 domain-containing protein</fullName>
    </submittedName>
</protein>
<proteinExistence type="predicted"/>
<evidence type="ECO:0000256" key="1">
    <source>
        <dbReference type="SAM" id="Phobius"/>
    </source>
</evidence>
<feature type="transmembrane region" description="Helical" evidence="1">
    <location>
        <begin position="63"/>
        <end position="84"/>
    </location>
</feature>
<sequence length="107" mass="12533">MEFVDLKTNTTTIYSERVAQWLEVLQTFLIVSFLALFSLIYLIYAQHHKILFYVMTRYVVSGFPLWIVLVYAAGVFSVLYMIIVDYDNKAQDEKDNKDNDAQQESSM</sequence>
<accession>A0A0K0DCU7</accession>
<dbReference type="Proteomes" id="UP000035642">
    <property type="component" value="Unassembled WGS sequence"/>
</dbReference>